<name>A0AAV3QKN0_LITER</name>
<dbReference type="Proteomes" id="UP001454036">
    <property type="component" value="Unassembled WGS sequence"/>
</dbReference>
<proteinExistence type="predicted"/>
<accession>A0AAV3QKN0</accession>
<gene>
    <name evidence="2" type="ORF">LIER_19929</name>
</gene>
<keyword evidence="3" id="KW-1185">Reference proteome</keyword>
<evidence type="ECO:0000313" key="3">
    <source>
        <dbReference type="Proteomes" id="UP001454036"/>
    </source>
</evidence>
<dbReference type="CDD" id="cd04301">
    <property type="entry name" value="NAT_SF"/>
    <property type="match status" value="1"/>
</dbReference>
<dbReference type="GO" id="GO:0016747">
    <property type="term" value="F:acyltransferase activity, transferring groups other than amino-acyl groups"/>
    <property type="evidence" value="ECO:0007669"/>
    <property type="project" value="InterPro"/>
</dbReference>
<dbReference type="Gene3D" id="3.40.630.30">
    <property type="match status" value="1"/>
</dbReference>
<dbReference type="SUPFAM" id="SSF55729">
    <property type="entry name" value="Acyl-CoA N-acyltransferases (Nat)"/>
    <property type="match status" value="1"/>
</dbReference>
<dbReference type="EMBL" id="BAABME010004988">
    <property type="protein sequence ID" value="GAA0164243.1"/>
    <property type="molecule type" value="Genomic_DNA"/>
</dbReference>
<dbReference type="PANTHER" id="PTHR47489:SF2">
    <property type="entry name" value="GCN5-RELATED N-ACETYLTRANSFERASE 5, CHLOROPLASTIC"/>
    <property type="match status" value="1"/>
</dbReference>
<sequence length="281" mass="32207">MATTTSSLIISSNPKFLKHHPKVFTSNQTYPFVNFPKSNQKNLIITSSHSSSSSSIILENEKDPFQIGRFLTNQEHKNVVFLQNYGYNQELESGSLFIRVMRFDELDETVSLLSESFAESMLLPKAYVKFLGFLVKQYLIERRVVMPHAATLLGFFKESGEEELKLCGTVEVCFNQRGANASPPTPTVPKNQPYISNMTVKKSFRRRGIGWHLLNSSEELISQMSSSKEVYLHCRMIDAIPFNMYTRAGYVVYKTDSILTLLTLQRRKHLMRKHLQVSNSF</sequence>
<feature type="domain" description="N-acetyltransferase" evidence="1">
    <location>
        <begin position="161"/>
        <end position="250"/>
    </location>
</feature>
<dbReference type="Pfam" id="PF00583">
    <property type="entry name" value="Acetyltransf_1"/>
    <property type="match status" value="1"/>
</dbReference>
<reference evidence="2 3" key="1">
    <citation type="submission" date="2024-01" db="EMBL/GenBank/DDBJ databases">
        <title>The complete chloroplast genome sequence of Lithospermum erythrorhizon: insights into the phylogenetic relationship among Boraginaceae species and the maternal lineages of purple gromwells.</title>
        <authorList>
            <person name="Okada T."/>
            <person name="Watanabe K."/>
        </authorList>
    </citation>
    <scope>NUCLEOTIDE SEQUENCE [LARGE SCALE GENOMIC DNA]</scope>
</reference>
<dbReference type="PANTHER" id="PTHR47489">
    <property type="entry name" value="ACYL-COA N-ACYLTRANSFERASES (NAT) SUPERFAMILY PROTEIN"/>
    <property type="match status" value="1"/>
</dbReference>
<keyword evidence="2" id="KW-0012">Acyltransferase</keyword>
<protein>
    <submittedName>
        <fullName evidence="2">Acyltransferase</fullName>
    </submittedName>
</protein>
<evidence type="ECO:0000259" key="1">
    <source>
        <dbReference type="Pfam" id="PF00583"/>
    </source>
</evidence>
<keyword evidence="2" id="KW-0808">Transferase</keyword>
<dbReference type="InterPro" id="IPR000182">
    <property type="entry name" value="GNAT_dom"/>
</dbReference>
<dbReference type="AlphaFoldDB" id="A0AAV3QKN0"/>
<evidence type="ECO:0000313" key="2">
    <source>
        <dbReference type="EMBL" id="GAA0164243.1"/>
    </source>
</evidence>
<comment type="caution">
    <text evidence="2">The sequence shown here is derived from an EMBL/GenBank/DDBJ whole genome shotgun (WGS) entry which is preliminary data.</text>
</comment>
<organism evidence="2 3">
    <name type="scientific">Lithospermum erythrorhizon</name>
    <name type="common">Purple gromwell</name>
    <name type="synonym">Lithospermum officinale var. erythrorhizon</name>
    <dbReference type="NCBI Taxonomy" id="34254"/>
    <lineage>
        <taxon>Eukaryota</taxon>
        <taxon>Viridiplantae</taxon>
        <taxon>Streptophyta</taxon>
        <taxon>Embryophyta</taxon>
        <taxon>Tracheophyta</taxon>
        <taxon>Spermatophyta</taxon>
        <taxon>Magnoliopsida</taxon>
        <taxon>eudicotyledons</taxon>
        <taxon>Gunneridae</taxon>
        <taxon>Pentapetalae</taxon>
        <taxon>asterids</taxon>
        <taxon>lamiids</taxon>
        <taxon>Boraginales</taxon>
        <taxon>Boraginaceae</taxon>
        <taxon>Boraginoideae</taxon>
        <taxon>Lithospermeae</taxon>
        <taxon>Lithospermum</taxon>
    </lineage>
</organism>
<dbReference type="InterPro" id="IPR016181">
    <property type="entry name" value="Acyl_CoA_acyltransferase"/>
</dbReference>